<gene>
    <name evidence="2" type="ORF">EJ05DRAFT_8003</name>
</gene>
<dbReference type="AlphaFoldDB" id="A0A6A6WKE8"/>
<dbReference type="EMBL" id="ML996565">
    <property type="protein sequence ID" value="KAF2762623.1"/>
    <property type="molecule type" value="Genomic_DNA"/>
</dbReference>
<evidence type="ECO:0000256" key="1">
    <source>
        <dbReference type="SAM" id="MobiDB-lite"/>
    </source>
</evidence>
<protein>
    <submittedName>
        <fullName evidence="2">Uncharacterized protein</fullName>
    </submittedName>
</protein>
<evidence type="ECO:0000313" key="2">
    <source>
        <dbReference type="EMBL" id="KAF2762623.1"/>
    </source>
</evidence>
<dbReference type="RefSeq" id="XP_033605074.1">
    <property type="nucleotide sequence ID" value="XM_033749980.1"/>
</dbReference>
<dbReference type="Proteomes" id="UP000799437">
    <property type="component" value="Unassembled WGS sequence"/>
</dbReference>
<evidence type="ECO:0000313" key="3">
    <source>
        <dbReference type="Proteomes" id="UP000799437"/>
    </source>
</evidence>
<accession>A0A6A6WKE8</accession>
<keyword evidence="3" id="KW-1185">Reference proteome</keyword>
<proteinExistence type="predicted"/>
<dbReference type="GeneID" id="54491034"/>
<reference evidence="2" key="1">
    <citation type="journal article" date="2020" name="Stud. Mycol.">
        <title>101 Dothideomycetes genomes: a test case for predicting lifestyles and emergence of pathogens.</title>
        <authorList>
            <person name="Haridas S."/>
            <person name="Albert R."/>
            <person name="Binder M."/>
            <person name="Bloem J."/>
            <person name="Labutti K."/>
            <person name="Salamov A."/>
            <person name="Andreopoulos B."/>
            <person name="Baker S."/>
            <person name="Barry K."/>
            <person name="Bills G."/>
            <person name="Bluhm B."/>
            <person name="Cannon C."/>
            <person name="Castanera R."/>
            <person name="Culley D."/>
            <person name="Daum C."/>
            <person name="Ezra D."/>
            <person name="Gonzalez J."/>
            <person name="Henrissat B."/>
            <person name="Kuo A."/>
            <person name="Liang C."/>
            <person name="Lipzen A."/>
            <person name="Lutzoni F."/>
            <person name="Magnuson J."/>
            <person name="Mondo S."/>
            <person name="Nolan M."/>
            <person name="Ohm R."/>
            <person name="Pangilinan J."/>
            <person name="Park H.-J."/>
            <person name="Ramirez L."/>
            <person name="Alfaro M."/>
            <person name="Sun H."/>
            <person name="Tritt A."/>
            <person name="Yoshinaga Y."/>
            <person name="Zwiers L.-H."/>
            <person name="Turgeon B."/>
            <person name="Goodwin S."/>
            <person name="Spatafora J."/>
            <person name="Crous P."/>
            <person name="Grigoriev I."/>
        </authorList>
    </citation>
    <scope>NUCLEOTIDE SEQUENCE</scope>
    <source>
        <strain evidence="2">CBS 121739</strain>
    </source>
</reference>
<sequence length="256" mass="26888">MKWQTPRTVPFTFSQPRFDHTGTLLSPSGPHFTFHNHGDEHSKLSNKLKNYPLSIIRIADKAVFAEINWGHDPSDTTVTGLQHGAAPITINGGLLDANLGFQFNDGTSGPPHILRWVSAGWNNSFHLQALSSLDTSGLSLAPPVIAVFRPRFVTGVNSVLEFHREALRTPWLAEYTVVSCIWIEYDALFATKDKNYVKKGGGRTLQQGLHTMDQGLGLIQNIQAGDGGGSGGGGADGGGGGGGGGDGGGGGGGGVC</sequence>
<organism evidence="2 3">
    <name type="scientific">Pseudovirgaria hyperparasitica</name>
    <dbReference type="NCBI Taxonomy" id="470096"/>
    <lineage>
        <taxon>Eukaryota</taxon>
        <taxon>Fungi</taxon>
        <taxon>Dikarya</taxon>
        <taxon>Ascomycota</taxon>
        <taxon>Pezizomycotina</taxon>
        <taxon>Dothideomycetes</taxon>
        <taxon>Dothideomycetes incertae sedis</taxon>
        <taxon>Acrospermales</taxon>
        <taxon>Acrospermaceae</taxon>
        <taxon>Pseudovirgaria</taxon>
    </lineage>
</organism>
<name>A0A6A6WKE8_9PEZI</name>
<feature type="region of interest" description="Disordered" evidence="1">
    <location>
        <begin position="229"/>
        <end position="256"/>
    </location>
</feature>